<dbReference type="GO" id="GO:0005840">
    <property type="term" value="C:ribosome"/>
    <property type="evidence" value="ECO:0007669"/>
    <property type="project" value="InterPro"/>
</dbReference>
<evidence type="ECO:0000256" key="1">
    <source>
        <dbReference type="ARBA" id="ARBA00022490"/>
    </source>
</evidence>
<dbReference type="InterPro" id="IPR027275">
    <property type="entry name" value="PRC-brl_dom"/>
</dbReference>
<dbReference type="InterPro" id="IPR011033">
    <property type="entry name" value="PRC_barrel-like_sf"/>
</dbReference>
<dbReference type="AlphaFoldDB" id="A0A4V2URX4"/>
<organism evidence="8 9">
    <name type="scientific">Tepidibacillus fermentans</name>
    <dbReference type="NCBI Taxonomy" id="1281767"/>
    <lineage>
        <taxon>Bacteria</taxon>
        <taxon>Bacillati</taxon>
        <taxon>Bacillota</taxon>
        <taxon>Bacilli</taxon>
        <taxon>Bacillales</taxon>
        <taxon>Bacillaceae</taxon>
        <taxon>Tepidibacillus</taxon>
    </lineage>
</organism>
<dbReference type="GO" id="GO:0043022">
    <property type="term" value="F:ribosome binding"/>
    <property type="evidence" value="ECO:0007669"/>
    <property type="project" value="InterPro"/>
</dbReference>
<evidence type="ECO:0000256" key="4">
    <source>
        <dbReference type="ARBA" id="ARBA00023186"/>
    </source>
</evidence>
<dbReference type="GO" id="GO:0005737">
    <property type="term" value="C:cytoplasm"/>
    <property type="evidence" value="ECO:0007669"/>
    <property type="project" value="UniProtKB-SubCell"/>
</dbReference>
<dbReference type="HAMAP" id="MF_00014">
    <property type="entry name" value="Ribosome_mat_RimM"/>
    <property type="match status" value="1"/>
</dbReference>
<evidence type="ECO:0000256" key="5">
    <source>
        <dbReference type="HAMAP-Rule" id="MF_00014"/>
    </source>
</evidence>
<dbReference type="Gene3D" id="2.30.30.240">
    <property type="entry name" value="PRC-barrel domain"/>
    <property type="match status" value="1"/>
</dbReference>
<dbReference type="InterPro" id="IPR009000">
    <property type="entry name" value="Transl_B-barrel_sf"/>
</dbReference>
<comment type="similarity">
    <text evidence="5">Belongs to the RimM family.</text>
</comment>
<comment type="domain">
    <text evidence="5">The PRC barrel domain binds ribosomal protein uS19.</text>
</comment>
<feature type="domain" description="PRC-barrel" evidence="7">
    <location>
        <begin position="98"/>
        <end position="173"/>
    </location>
</feature>
<name>A0A4V2URX4_9BACI</name>
<accession>A0A4V2URX4</accession>
<protein>
    <recommendedName>
        <fullName evidence="5">Ribosome maturation factor RimM</fullName>
    </recommendedName>
</protein>
<evidence type="ECO:0000313" key="8">
    <source>
        <dbReference type="EMBL" id="TCS79212.1"/>
    </source>
</evidence>
<dbReference type="InterPro" id="IPR036976">
    <property type="entry name" value="RimM_N_sf"/>
</dbReference>
<comment type="subcellular location">
    <subcellularLocation>
        <location evidence="5">Cytoplasm</location>
    </subcellularLocation>
</comment>
<evidence type="ECO:0000313" key="9">
    <source>
        <dbReference type="Proteomes" id="UP000295788"/>
    </source>
</evidence>
<dbReference type="InterPro" id="IPR002676">
    <property type="entry name" value="RimM_N"/>
</dbReference>
<dbReference type="NCBIfam" id="TIGR02273">
    <property type="entry name" value="16S_RimM"/>
    <property type="match status" value="1"/>
</dbReference>
<dbReference type="EMBL" id="SMAB01000022">
    <property type="protein sequence ID" value="TCS79212.1"/>
    <property type="molecule type" value="Genomic_DNA"/>
</dbReference>
<sequence length="174" mass="20496">METQYIKVGKIVNTFGIRGEIKIYLYTDFPEQRFQKNQQLYVGKEEKPNEYRFTVEKAKPYKNVYLLKFKEFDNINQVEKYRDYYLWITKEEQGDLAEGEYYYHQIIGCQVVTTGGEEIGIVTGILRPGANDVWIVKAKTEKKEFLIPYIKDVIKVVDVKNKKIVIEVMEGLLS</sequence>
<keyword evidence="3 5" id="KW-0698">rRNA processing</keyword>
<dbReference type="GO" id="GO:0042274">
    <property type="term" value="P:ribosomal small subunit biogenesis"/>
    <property type="evidence" value="ECO:0007669"/>
    <property type="project" value="UniProtKB-UniRule"/>
</dbReference>
<dbReference type="Pfam" id="PF01782">
    <property type="entry name" value="RimM"/>
    <property type="match status" value="1"/>
</dbReference>
<dbReference type="InterPro" id="IPR011961">
    <property type="entry name" value="RimM"/>
</dbReference>
<feature type="domain" description="RimM N-terminal" evidence="6">
    <location>
        <begin position="8"/>
        <end position="91"/>
    </location>
</feature>
<comment type="caution">
    <text evidence="8">The sequence shown here is derived from an EMBL/GenBank/DDBJ whole genome shotgun (WGS) entry which is preliminary data.</text>
</comment>
<keyword evidence="4 5" id="KW-0143">Chaperone</keyword>
<evidence type="ECO:0000259" key="6">
    <source>
        <dbReference type="Pfam" id="PF01782"/>
    </source>
</evidence>
<reference evidence="8 9" key="1">
    <citation type="submission" date="2019-03" db="EMBL/GenBank/DDBJ databases">
        <title>Genomic Encyclopedia of Type Strains, Phase IV (KMG-IV): sequencing the most valuable type-strain genomes for metagenomic binning, comparative biology and taxonomic classification.</title>
        <authorList>
            <person name="Goeker M."/>
        </authorList>
    </citation>
    <scope>NUCLEOTIDE SEQUENCE [LARGE SCALE GENOMIC DNA]</scope>
    <source>
        <strain evidence="8 9">DSM 23802</strain>
    </source>
</reference>
<dbReference type="OrthoDB" id="9810331at2"/>
<dbReference type="RefSeq" id="WP_132770258.1">
    <property type="nucleotide sequence ID" value="NZ_SMAB01000022.1"/>
</dbReference>
<evidence type="ECO:0000256" key="2">
    <source>
        <dbReference type="ARBA" id="ARBA00022517"/>
    </source>
</evidence>
<comment type="subunit">
    <text evidence="5">Binds ribosomal protein uS19.</text>
</comment>
<dbReference type="GO" id="GO:0006364">
    <property type="term" value="P:rRNA processing"/>
    <property type="evidence" value="ECO:0007669"/>
    <property type="project" value="UniProtKB-UniRule"/>
</dbReference>
<dbReference type="Proteomes" id="UP000295788">
    <property type="component" value="Unassembled WGS sequence"/>
</dbReference>
<dbReference type="SUPFAM" id="SSF50346">
    <property type="entry name" value="PRC-barrel domain"/>
    <property type="match status" value="1"/>
</dbReference>
<keyword evidence="1 5" id="KW-0963">Cytoplasm</keyword>
<dbReference type="Pfam" id="PF05239">
    <property type="entry name" value="PRC"/>
    <property type="match status" value="1"/>
</dbReference>
<dbReference type="PANTHER" id="PTHR33692:SF1">
    <property type="entry name" value="RIBOSOME MATURATION FACTOR RIMM"/>
    <property type="match status" value="1"/>
</dbReference>
<dbReference type="SUPFAM" id="SSF50447">
    <property type="entry name" value="Translation proteins"/>
    <property type="match status" value="1"/>
</dbReference>
<gene>
    <name evidence="5" type="primary">rimM</name>
    <name evidence="8" type="ORF">EDD72_12221</name>
</gene>
<keyword evidence="2 5" id="KW-0690">Ribosome biogenesis</keyword>
<evidence type="ECO:0000256" key="3">
    <source>
        <dbReference type="ARBA" id="ARBA00022552"/>
    </source>
</evidence>
<proteinExistence type="inferred from homology"/>
<comment type="function">
    <text evidence="5">An accessory protein needed during the final step in the assembly of 30S ribosomal subunit, possibly for assembly of the head region. Essential for efficient processing of 16S rRNA. May be needed both before and after RbfA during the maturation of 16S rRNA. It has affinity for free ribosomal 30S subunits but not for 70S ribosomes.</text>
</comment>
<dbReference type="PANTHER" id="PTHR33692">
    <property type="entry name" value="RIBOSOME MATURATION FACTOR RIMM"/>
    <property type="match status" value="1"/>
</dbReference>
<keyword evidence="9" id="KW-1185">Reference proteome</keyword>
<dbReference type="Gene3D" id="2.40.30.60">
    <property type="entry name" value="RimM"/>
    <property type="match status" value="1"/>
</dbReference>
<evidence type="ECO:0000259" key="7">
    <source>
        <dbReference type="Pfam" id="PF05239"/>
    </source>
</evidence>